<dbReference type="GO" id="GO:0016514">
    <property type="term" value="C:SWI/SNF complex"/>
    <property type="evidence" value="ECO:0007669"/>
    <property type="project" value="EnsemblFungi"/>
</dbReference>
<sequence length="125" mass="14181">MTSIVQPPELIATSVDEQVQYKIELLLHVNSILLSRLLSLTNNSSITINSLPENLQNISSQYLKRIHSNLQCISQMNQGLLNSKPLILDPPQQLSTPNDSSNVNPQQDLLAKFYLLLNRVFEIWQ</sequence>
<dbReference type="eggNOG" id="ENOG502S5CB">
    <property type="taxonomic scope" value="Eukaryota"/>
</dbReference>
<dbReference type="OrthoDB" id="4067384at2759"/>
<dbReference type="RefSeq" id="XP_001646297.1">
    <property type="nucleotide sequence ID" value="XM_001646247.1"/>
</dbReference>
<dbReference type="Proteomes" id="UP000000267">
    <property type="component" value="Unassembled WGS sequence"/>
</dbReference>
<name>A7TGY7_VANPO</name>
<dbReference type="PhylomeDB" id="A7TGY7"/>
<dbReference type="HOGENOM" id="CLU_116829_0_0_1"/>
<dbReference type="EMBL" id="DS480389">
    <property type="protein sequence ID" value="EDO18439.1"/>
    <property type="molecule type" value="Genomic_DNA"/>
</dbReference>
<dbReference type="OMA" id="EQRQYKI"/>
<dbReference type="GO" id="GO:0005829">
    <property type="term" value="C:cytosol"/>
    <property type="evidence" value="ECO:0007669"/>
    <property type="project" value="EnsemblFungi"/>
</dbReference>
<proteinExistence type="predicted"/>
<accession>A7TGY7</accession>
<dbReference type="AlphaFoldDB" id="A7TGY7"/>
<dbReference type="KEGG" id="vpo:Kpol_1032p32"/>
<gene>
    <name evidence="1" type="ORF">Kpol_1032p32</name>
</gene>
<dbReference type="STRING" id="436907.A7TGY7"/>
<dbReference type="GeneID" id="5546727"/>
<dbReference type="FunCoup" id="A7TGY7">
    <property type="interactions" value="122"/>
</dbReference>
<evidence type="ECO:0000313" key="1">
    <source>
        <dbReference type="EMBL" id="EDO18439.1"/>
    </source>
</evidence>
<evidence type="ECO:0000313" key="2">
    <source>
        <dbReference type="Proteomes" id="UP000000267"/>
    </source>
</evidence>
<keyword evidence="2" id="KW-1185">Reference proteome</keyword>
<dbReference type="GO" id="GO:0006338">
    <property type="term" value="P:chromatin remodeling"/>
    <property type="evidence" value="ECO:0007669"/>
    <property type="project" value="EnsemblFungi"/>
</dbReference>
<protein>
    <submittedName>
        <fullName evidence="1">Uncharacterized protein</fullName>
    </submittedName>
</protein>
<dbReference type="GO" id="GO:0045944">
    <property type="term" value="P:positive regulation of transcription by RNA polymerase II"/>
    <property type="evidence" value="ECO:0007669"/>
    <property type="project" value="EnsemblFungi"/>
</dbReference>
<dbReference type="InParanoid" id="A7TGY7"/>
<reference evidence="1 2" key="1">
    <citation type="journal article" date="2007" name="Proc. Natl. Acad. Sci. U.S.A.">
        <title>Independent sorting-out of thousands of duplicated gene pairs in two yeast species descended from a whole-genome duplication.</title>
        <authorList>
            <person name="Scannell D.R."/>
            <person name="Frank A.C."/>
            <person name="Conant G.C."/>
            <person name="Byrne K.P."/>
            <person name="Woolfit M."/>
            <person name="Wolfe K.H."/>
        </authorList>
    </citation>
    <scope>NUCLEOTIDE SEQUENCE [LARGE SCALE GENOMIC DNA]</scope>
    <source>
        <strain evidence="2">ATCC 22028 / DSM 70294 / BCRC 21397 / CBS 2163 / NBRC 10782 / NRRL Y-8283 / UCD 57-17</strain>
    </source>
</reference>
<organism evidence="2">
    <name type="scientific">Vanderwaltozyma polyspora (strain ATCC 22028 / DSM 70294 / BCRC 21397 / CBS 2163 / NBRC 10782 / NRRL Y-8283 / UCD 57-17)</name>
    <name type="common">Kluyveromyces polysporus</name>
    <dbReference type="NCBI Taxonomy" id="436907"/>
    <lineage>
        <taxon>Eukaryota</taxon>
        <taxon>Fungi</taxon>
        <taxon>Dikarya</taxon>
        <taxon>Ascomycota</taxon>
        <taxon>Saccharomycotina</taxon>
        <taxon>Saccharomycetes</taxon>
        <taxon>Saccharomycetales</taxon>
        <taxon>Saccharomycetaceae</taxon>
        <taxon>Vanderwaltozyma</taxon>
    </lineage>
</organism>